<proteinExistence type="predicted"/>
<name>A0AB39PZ26_9ACTN</name>
<dbReference type="PANTHER" id="PTHR22916">
    <property type="entry name" value="GLYCOSYLTRANSFERASE"/>
    <property type="match status" value="1"/>
</dbReference>
<feature type="domain" description="Glycosyltransferase 2-like" evidence="1">
    <location>
        <begin position="22"/>
        <end position="150"/>
    </location>
</feature>
<dbReference type="EMBL" id="CP163439">
    <property type="protein sequence ID" value="XDQ35226.1"/>
    <property type="molecule type" value="Genomic_DNA"/>
</dbReference>
<gene>
    <name evidence="2" type="ORF">AB5J49_18840</name>
</gene>
<evidence type="ECO:0000313" key="2">
    <source>
        <dbReference type="EMBL" id="XDQ35226.1"/>
    </source>
</evidence>
<evidence type="ECO:0000259" key="1">
    <source>
        <dbReference type="Pfam" id="PF00535"/>
    </source>
</evidence>
<dbReference type="Pfam" id="PF00535">
    <property type="entry name" value="Glycos_transf_2"/>
    <property type="match status" value="1"/>
</dbReference>
<dbReference type="InterPro" id="IPR001173">
    <property type="entry name" value="Glyco_trans_2-like"/>
</dbReference>
<dbReference type="RefSeq" id="WP_369169789.1">
    <property type="nucleotide sequence ID" value="NZ_CP163439.1"/>
</dbReference>
<dbReference type="AlphaFoldDB" id="A0AB39PZ26"/>
<organism evidence="2">
    <name type="scientific">Streptomyces sp. R28</name>
    <dbReference type="NCBI Taxonomy" id="3238628"/>
    <lineage>
        <taxon>Bacteria</taxon>
        <taxon>Bacillati</taxon>
        <taxon>Actinomycetota</taxon>
        <taxon>Actinomycetes</taxon>
        <taxon>Kitasatosporales</taxon>
        <taxon>Streptomycetaceae</taxon>
        <taxon>Streptomyces</taxon>
    </lineage>
</organism>
<accession>A0AB39PZ26</accession>
<sequence>MKPDATPQGAAVPDVTVPDVTVTVIVYNDAARLPRAVESVRRQTHANIEIVISDDHSTDETPDVARELASRDPRIRHLRLPENSGGCSAPRNRALEIARAPYVMFLDSDDELPDDAVELLLAAHREREIDFAMGAVVRVREDSGRRTRWMPHLVAERRTVVGIESEPRLLFEHLSTSKMYARAFLDRHDLRFPEGIHYEDQLFTTQAYCLAKEFTIIPEPVYRWYIAPYAATDAASISNQRHRLDNVRDRVQVQRLIDGFLTENGHGALREDKDYKFLKHDFRMYAGDLPYRDEEWLTGFAEIMTPYLETVSPTAYARLPRTERVVLQLIREHRFSEARLAARGLGHGVAPRQVTPDAEGRTYWGNSLPTTDWARRELDIADLELDTRPFRSAQFRHEITELTRGPGASVDLTIRTYDPGLRLPVGPHRASLLVRPGRRRLKVPFRLSPVRPGIFEGHVHLDLSSAPVPHHGFAGVRHPLLRIEHQGLAHTAVLLAPLSFPPLTARIDYHAGTAPHRVTIEPEGRGPGRLQVRWQPVGVTARVVRPVVRRVARPRVRRAARLLRSALR</sequence>
<protein>
    <submittedName>
        <fullName evidence="2">Glycosyltransferase family 2 protein</fullName>
    </submittedName>
</protein>
<dbReference type="PANTHER" id="PTHR22916:SF3">
    <property type="entry name" value="UDP-GLCNAC:BETAGAL BETA-1,3-N-ACETYLGLUCOSAMINYLTRANSFERASE-LIKE PROTEIN 1"/>
    <property type="match status" value="1"/>
</dbReference>
<dbReference type="InterPro" id="IPR029044">
    <property type="entry name" value="Nucleotide-diphossugar_trans"/>
</dbReference>
<dbReference type="GO" id="GO:0016758">
    <property type="term" value="F:hexosyltransferase activity"/>
    <property type="evidence" value="ECO:0007669"/>
    <property type="project" value="UniProtKB-ARBA"/>
</dbReference>
<dbReference type="CDD" id="cd00761">
    <property type="entry name" value="Glyco_tranf_GTA_type"/>
    <property type="match status" value="1"/>
</dbReference>
<dbReference type="Gene3D" id="3.90.550.10">
    <property type="entry name" value="Spore Coat Polysaccharide Biosynthesis Protein SpsA, Chain A"/>
    <property type="match status" value="1"/>
</dbReference>
<reference evidence="2" key="1">
    <citation type="submission" date="2024-07" db="EMBL/GenBank/DDBJ databases">
        <authorList>
            <person name="Yu S.T."/>
        </authorList>
    </citation>
    <scope>NUCLEOTIDE SEQUENCE</scope>
    <source>
        <strain evidence="2">R28</strain>
    </source>
</reference>
<dbReference type="SUPFAM" id="SSF53448">
    <property type="entry name" value="Nucleotide-diphospho-sugar transferases"/>
    <property type="match status" value="1"/>
</dbReference>